<protein>
    <recommendedName>
        <fullName evidence="7">Phosphatidylglycerol--prolipoprotein diacylglyceryl transferase</fullName>
        <ecNumber evidence="7">2.5.1.145</ecNumber>
    </recommendedName>
</protein>
<keyword evidence="4 7" id="KW-0812">Transmembrane</keyword>
<keyword evidence="10" id="KW-1185">Reference proteome</keyword>
<comment type="caution">
    <text evidence="8">The sequence shown here is derived from an EMBL/GenBank/DDBJ whole genome shotgun (WGS) entry which is preliminary data.</text>
</comment>
<dbReference type="EMBL" id="BSBO01000006">
    <property type="protein sequence ID" value="GLG03713.1"/>
    <property type="molecule type" value="Genomic_DNA"/>
</dbReference>
<comment type="pathway">
    <text evidence="7">Protein modification; lipoprotein biosynthesis (diacylglyceryl transfer).</text>
</comment>
<evidence type="ECO:0000256" key="2">
    <source>
        <dbReference type="ARBA" id="ARBA00022475"/>
    </source>
</evidence>
<reference evidence="9" key="4">
    <citation type="submission" date="2022-11" db="EMBL/GenBank/DDBJ databases">
        <title>Draft genome sequence of Sellimonas catena strain 18CBH55.</title>
        <authorList>
            <person name="Atsushi H."/>
            <person name="Moriya O."/>
            <person name="Mitsuo S."/>
        </authorList>
    </citation>
    <scope>NUCLEOTIDE SEQUENCE</scope>
    <source>
        <strain evidence="9">18CBH55</strain>
    </source>
</reference>
<dbReference type="GO" id="GO:0042158">
    <property type="term" value="P:lipoprotein biosynthetic process"/>
    <property type="evidence" value="ECO:0007669"/>
    <property type="project" value="UniProtKB-UniRule"/>
</dbReference>
<dbReference type="Proteomes" id="UP001145145">
    <property type="component" value="Unassembled WGS sequence"/>
</dbReference>
<keyword evidence="5 7" id="KW-1133">Transmembrane helix</keyword>
<dbReference type="RefSeq" id="WP_281844622.1">
    <property type="nucleotide sequence ID" value="NZ_BSBO01000006.1"/>
</dbReference>
<accession>A0A9W6FBZ8</accession>
<evidence type="ECO:0000256" key="7">
    <source>
        <dbReference type="HAMAP-Rule" id="MF_01147"/>
    </source>
</evidence>
<feature type="transmembrane region" description="Helical" evidence="7">
    <location>
        <begin position="43"/>
        <end position="66"/>
    </location>
</feature>
<evidence type="ECO:0000256" key="4">
    <source>
        <dbReference type="ARBA" id="ARBA00022692"/>
    </source>
</evidence>
<dbReference type="HAMAP" id="MF_01147">
    <property type="entry name" value="Lgt"/>
    <property type="match status" value="1"/>
</dbReference>
<comment type="catalytic activity">
    <reaction evidence="7">
        <text>L-cysteinyl-[prolipoprotein] + a 1,2-diacyl-sn-glycero-3-phospho-(1'-sn-glycerol) = an S-1,2-diacyl-sn-glyceryl-L-cysteinyl-[prolipoprotein] + sn-glycerol 1-phosphate + H(+)</text>
        <dbReference type="Rhea" id="RHEA:56712"/>
        <dbReference type="Rhea" id="RHEA-COMP:14679"/>
        <dbReference type="Rhea" id="RHEA-COMP:14680"/>
        <dbReference type="ChEBI" id="CHEBI:15378"/>
        <dbReference type="ChEBI" id="CHEBI:29950"/>
        <dbReference type="ChEBI" id="CHEBI:57685"/>
        <dbReference type="ChEBI" id="CHEBI:64716"/>
        <dbReference type="ChEBI" id="CHEBI:140658"/>
        <dbReference type="EC" id="2.5.1.145"/>
    </reaction>
</comment>
<proteinExistence type="inferred from homology"/>
<evidence type="ECO:0000256" key="5">
    <source>
        <dbReference type="ARBA" id="ARBA00022989"/>
    </source>
</evidence>
<feature type="transmembrane region" description="Helical" evidence="7">
    <location>
        <begin position="193"/>
        <end position="209"/>
    </location>
</feature>
<comment type="subcellular location">
    <subcellularLocation>
        <location evidence="7">Cell membrane</location>
        <topology evidence="7">Multi-pass membrane protein</topology>
    </subcellularLocation>
</comment>
<reference evidence="8 10" key="5">
    <citation type="journal article" date="2023" name="Int. J. Syst. Evol. Microbiol.">
        <title>Sellimonas catena sp. nov., isolated from human faeces.</title>
        <authorList>
            <person name="Hisatomi A."/>
            <person name="Ohkuma M."/>
            <person name="Sakamoto M."/>
        </authorList>
    </citation>
    <scope>NUCLEOTIDE SEQUENCE [LARGE SCALE GENOMIC DNA]</scope>
    <source>
        <strain evidence="8 10">12EGH17</strain>
        <strain evidence="9">18CBH55</strain>
    </source>
</reference>
<keyword evidence="3 7" id="KW-0808">Transferase</keyword>
<dbReference type="EC" id="2.5.1.145" evidence="7"/>
<comment type="function">
    <text evidence="7">Catalyzes the transfer of the diacylglyceryl group from phosphatidylglycerol to the sulfhydryl group of the N-terminal cysteine of a prolipoprotein, the first step in the formation of mature lipoproteins.</text>
</comment>
<feature type="transmembrane region" description="Helical" evidence="7">
    <location>
        <begin position="221"/>
        <end position="243"/>
    </location>
</feature>
<dbReference type="GO" id="GO:0005886">
    <property type="term" value="C:plasma membrane"/>
    <property type="evidence" value="ECO:0007669"/>
    <property type="project" value="UniProtKB-SubCell"/>
</dbReference>
<dbReference type="GO" id="GO:0008961">
    <property type="term" value="F:phosphatidylglycerol-prolipoprotein diacylglyceryl transferase activity"/>
    <property type="evidence" value="ECO:0007669"/>
    <property type="project" value="UniProtKB-UniRule"/>
</dbReference>
<evidence type="ECO:0000256" key="6">
    <source>
        <dbReference type="ARBA" id="ARBA00023136"/>
    </source>
</evidence>
<dbReference type="InterPro" id="IPR001640">
    <property type="entry name" value="Lgt"/>
</dbReference>
<feature type="binding site" evidence="7">
    <location>
        <position position="129"/>
    </location>
    <ligand>
        <name>a 1,2-diacyl-sn-glycero-3-phospho-(1'-sn-glycerol)</name>
        <dbReference type="ChEBI" id="CHEBI:64716"/>
    </ligand>
</feature>
<dbReference type="AlphaFoldDB" id="A0A9W6FBZ8"/>
<gene>
    <name evidence="7 8" type="primary">lgt</name>
    <name evidence="8" type="ORF">Selli1_08870</name>
    <name evidence="9" type="ORF">Selli2_09250</name>
</gene>
<feature type="transmembrane region" description="Helical" evidence="7">
    <location>
        <begin position="6"/>
        <end position="31"/>
    </location>
</feature>
<keyword evidence="2 7" id="KW-1003">Cell membrane</keyword>
<sequence length="253" mass="27872">MKNDLLTIGGLTVHGYGLMIGIGFIAAYLMTEFRARKYRMNTDIVFTLFISSVVFGLLGAKALYYLTILDRVIKDPGVIIDEMEGFVVYGGIIGGVLAGYVVCRIKKEKFWQYFDLIAPAIALAQGFGRIGCLLAGCCYGKETDSPLSITFHTSDFAPNDVALIPTQIYSSILDFLNCIVLCLIARYAKKERTVSGCYLIFYSTGRFILEFFRGDLERGSVGVLSTSQFISIFIFAAGIVVLLTGKKKALVMK</sequence>
<feature type="transmembrane region" description="Helical" evidence="7">
    <location>
        <begin position="86"/>
        <end position="103"/>
    </location>
</feature>
<dbReference type="NCBIfam" id="TIGR00544">
    <property type="entry name" value="lgt"/>
    <property type="match status" value="1"/>
</dbReference>
<evidence type="ECO:0000256" key="1">
    <source>
        <dbReference type="ARBA" id="ARBA00007150"/>
    </source>
</evidence>
<keyword evidence="6 7" id="KW-0472">Membrane</keyword>
<dbReference type="PANTHER" id="PTHR30589:SF0">
    <property type="entry name" value="PHOSPHATIDYLGLYCEROL--PROLIPOPROTEIN DIACYLGLYCERYL TRANSFERASE"/>
    <property type="match status" value="1"/>
</dbReference>
<dbReference type="Proteomes" id="UP001145094">
    <property type="component" value="Unassembled WGS sequence"/>
</dbReference>
<evidence type="ECO:0000313" key="9">
    <source>
        <dbReference type="EMBL" id="GLG89498.1"/>
    </source>
</evidence>
<comment type="similarity">
    <text evidence="1 7">Belongs to the Lgt family.</text>
</comment>
<dbReference type="PANTHER" id="PTHR30589">
    <property type="entry name" value="PROLIPOPROTEIN DIACYLGLYCERYL TRANSFERASE"/>
    <property type="match status" value="1"/>
</dbReference>
<dbReference type="Pfam" id="PF01790">
    <property type="entry name" value="LGT"/>
    <property type="match status" value="1"/>
</dbReference>
<organism evidence="8 10">
    <name type="scientific">Sellimonas catena</name>
    <dbReference type="NCBI Taxonomy" id="2994035"/>
    <lineage>
        <taxon>Bacteria</taxon>
        <taxon>Bacillati</taxon>
        <taxon>Bacillota</taxon>
        <taxon>Clostridia</taxon>
        <taxon>Lachnospirales</taxon>
        <taxon>Lachnospiraceae</taxon>
        <taxon>Sellimonas</taxon>
    </lineage>
</organism>
<name>A0A9W6FBZ8_9FIRM</name>
<evidence type="ECO:0000313" key="10">
    <source>
        <dbReference type="Proteomes" id="UP001145145"/>
    </source>
</evidence>
<evidence type="ECO:0000256" key="3">
    <source>
        <dbReference type="ARBA" id="ARBA00022679"/>
    </source>
</evidence>
<reference evidence="8" key="1">
    <citation type="submission" date="2022-11" db="EMBL/GenBank/DDBJ databases">
        <title>Draft genome sequence of Sellimonas catena strain 12EGH17.</title>
        <authorList>
            <person name="Hisatomi A."/>
            <person name="Ohkuma M."/>
            <person name="Sakamoto M."/>
        </authorList>
    </citation>
    <scope>NUCLEOTIDE SEQUENCE</scope>
    <source>
        <strain evidence="8">12EGH17</strain>
    </source>
</reference>
<reference evidence="8" key="2">
    <citation type="submission" date="2022-11" db="EMBL/GenBank/DDBJ databases">
        <title>Draft genome sequence of Sellimonas catena strain 12EGH17.</title>
        <authorList>
            <person name="Atsushi H."/>
            <person name="Moriya O."/>
            <person name="Mitsuo S."/>
        </authorList>
    </citation>
    <scope>NUCLEOTIDE SEQUENCE</scope>
    <source>
        <strain evidence="8">12EGH17</strain>
    </source>
</reference>
<reference evidence="9" key="3">
    <citation type="submission" date="2022-11" db="EMBL/GenBank/DDBJ databases">
        <title>Draft genome sequence of Sellimonas catena strain 18CBH55.</title>
        <authorList>
            <person name="Hisatomi A."/>
            <person name="Ohkuma M."/>
            <person name="Sakamoto M."/>
        </authorList>
    </citation>
    <scope>NUCLEOTIDE SEQUENCE</scope>
    <source>
        <strain evidence="9">18CBH55</strain>
    </source>
</reference>
<dbReference type="EMBL" id="BSCH01000005">
    <property type="protein sequence ID" value="GLG89498.1"/>
    <property type="molecule type" value="Genomic_DNA"/>
</dbReference>
<evidence type="ECO:0000313" key="8">
    <source>
        <dbReference type="EMBL" id="GLG03713.1"/>
    </source>
</evidence>